<comment type="caution">
    <text evidence="2">The sequence shown here is derived from an EMBL/GenBank/DDBJ whole genome shotgun (WGS) entry which is preliminary data.</text>
</comment>
<dbReference type="Proteomes" id="UP000294257">
    <property type="component" value="Unassembled WGS sequence"/>
</dbReference>
<reference evidence="2 3" key="1">
    <citation type="submission" date="2019-02" db="EMBL/GenBank/DDBJ databases">
        <title>Genomic Encyclopedia of Type Strains, Phase IV (KMG-IV): sequencing the most valuable type-strain genomes for metagenomic binning, comparative biology and taxonomic classification.</title>
        <authorList>
            <person name="Goeker M."/>
        </authorList>
    </citation>
    <scope>NUCLEOTIDE SEQUENCE [LARGE SCALE GENOMIC DNA]</scope>
    <source>
        <strain evidence="2 3">DSM 101727</strain>
    </source>
</reference>
<dbReference type="AlphaFoldDB" id="A0A4Q7KCF0"/>
<organism evidence="2 3">
    <name type="scientific">Herbihabitans rhizosphaerae</name>
    <dbReference type="NCBI Taxonomy" id="1872711"/>
    <lineage>
        <taxon>Bacteria</taxon>
        <taxon>Bacillati</taxon>
        <taxon>Actinomycetota</taxon>
        <taxon>Actinomycetes</taxon>
        <taxon>Pseudonocardiales</taxon>
        <taxon>Pseudonocardiaceae</taxon>
        <taxon>Herbihabitans</taxon>
    </lineage>
</organism>
<name>A0A4Q7KCF0_9PSEU</name>
<dbReference type="SUPFAM" id="SSF55961">
    <property type="entry name" value="Bet v1-like"/>
    <property type="match status" value="1"/>
</dbReference>
<keyword evidence="1" id="KW-0472">Membrane</keyword>
<evidence type="ECO:0000256" key="1">
    <source>
        <dbReference type="SAM" id="Phobius"/>
    </source>
</evidence>
<keyword evidence="3" id="KW-1185">Reference proteome</keyword>
<evidence type="ECO:0000313" key="2">
    <source>
        <dbReference type="EMBL" id="RZS30336.1"/>
    </source>
</evidence>
<keyword evidence="1" id="KW-1133">Transmembrane helix</keyword>
<evidence type="ECO:0000313" key="3">
    <source>
        <dbReference type="Proteomes" id="UP000294257"/>
    </source>
</evidence>
<gene>
    <name evidence="2" type="ORF">EV193_11732</name>
</gene>
<dbReference type="Pfam" id="PF06240">
    <property type="entry name" value="COXG"/>
    <property type="match status" value="1"/>
</dbReference>
<dbReference type="EMBL" id="SGWQ01000017">
    <property type="protein sequence ID" value="RZS30336.1"/>
    <property type="molecule type" value="Genomic_DNA"/>
</dbReference>
<proteinExistence type="predicted"/>
<dbReference type="PANTHER" id="PTHR38588">
    <property type="entry name" value="BLL0334 PROTEIN"/>
    <property type="match status" value="1"/>
</dbReference>
<accession>A0A4Q7KCF0</accession>
<feature type="transmembrane region" description="Helical" evidence="1">
    <location>
        <begin position="180"/>
        <end position="197"/>
    </location>
</feature>
<dbReference type="PANTHER" id="PTHR38588:SF1">
    <property type="entry name" value="BLL0334 PROTEIN"/>
    <property type="match status" value="1"/>
</dbReference>
<dbReference type="RefSeq" id="WP_130348570.1">
    <property type="nucleotide sequence ID" value="NZ_SGWQ01000017.1"/>
</dbReference>
<keyword evidence="1" id="KW-0812">Transmembrane</keyword>
<dbReference type="OrthoDB" id="9808623at2"/>
<dbReference type="CDD" id="cd07823">
    <property type="entry name" value="SRPBCC_5"/>
    <property type="match status" value="1"/>
</dbReference>
<sequence>MRLEHRFTVPAPAGEVWQAVTDPERVAPCMPGATLTGVDGSTFTGTVKVKLGPVSLQYKGSGEFVERDEQARRLVIKASGKDVRGAGTASATVTLTLSEQDGSTHGEVITDLAVTGRPARFGRGLISEVAGKLLDQFAGCLAGKLAPAEPKTVVSQAKQESQEDSVDLLELAGSPVAKRVAPVIAVVLALAIVVAVTRRRRS</sequence>
<dbReference type="InterPro" id="IPR023393">
    <property type="entry name" value="START-like_dom_sf"/>
</dbReference>
<protein>
    <submittedName>
        <fullName evidence="2">Carbon monoxide dehydrogenase subunit G</fullName>
    </submittedName>
</protein>
<dbReference type="Gene3D" id="3.30.530.20">
    <property type="match status" value="1"/>
</dbReference>
<dbReference type="InterPro" id="IPR010419">
    <property type="entry name" value="CO_DH_gsu"/>
</dbReference>